<dbReference type="InterPro" id="IPR014718">
    <property type="entry name" value="GH-type_carb-bd"/>
</dbReference>
<comment type="catalytic activity">
    <reaction evidence="1">
        <text>alpha-D-glucose 6-phosphate = beta-D-glucose 6-phosphate</text>
        <dbReference type="Rhea" id="RHEA:16249"/>
        <dbReference type="ChEBI" id="CHEBI:58225"/>
        <dbReference type="ChEBI" id="CHEBI:58247"/>
        <dbReference type="EC" id="5.1.3.15"/>
    </reaction>
</comment>
<evidence type="ECO:0000256" key="4">
    <source>
        <dbReference type="PIRNR" id="PIRNR016020"/>
    </source>
</evidence>
<proteinExistence type="inferred from homology"/>
<dbReference type="Pfam" id="PF01263">
    <property type="entry name" value="Aldose_epim"/>
    <property type="match status" value="1"/>
</dbReference>
<organism evidence="6 7">
    <name type="scientific">Chromobacterium vaccinii</name>
    <dbReference type="NCBI Taxonomy" id="1108595"/>
    <lineage>
        <taxon>Bacteria</taxon>
        <taxon>Pseudomonadati</taxon>
        <taxon>Pseudomonadota</taxon>
        <taxon>Betaproteobacteria</taxon>
        <taxon>Neisseriales</taxon>
        <taxon>Chromobacteriaceae</taxon>
        <taxon>Chromobacterium</taxon>
    </lineage>
</organism>
<evidence type="ECO:0000313" key="6">
    <source>
        <dbReference type="EMBL" id="AOZ50962.1"/>
    </source>
</evidence>
<keyword evidence="3 4" id="KW-0413">Isomerase</keyword>
<dbReference type="InterPro" id="IPR008183">
    <property type="entry name" value="Aldose_1/G6P_1-epimerase"/>
</dbReference>
<dbReference type="PANTHER" id="PTHR11122">
    <property type="entry name" value="APOSPORY-ASSOCIATED PROTEIN C-RELATED"/>
    <property type="match status" value="1"/>
</dbReference>
<dbReference type="PIRSF" id="PIRSF016020">
    <property type="entry name" value="PHexose_mutarotase"/>
    <property type="match status" value="1"/>
</dbReference>
<sequence>MERAMFLPQGLSLAPLAPGVDQILLAGDGFSARIALLGGQLIDYRRDGEPPLLYLSPQTACQPGKAIRGGVPVCWPWFGPHPSDAGQPAHGVARQQLWTLRDASRDGEVFHVKLDGPRHGDLAAELDFRIGPDGAAIALATTNHGDAARTLSAALHSYFAVSDIDSVELLGLENAPVHDKVADARSALPAGPFRFVGEVDLVVYSSQAATLRDAGWRRDIAIQPEGSASAVVWNPAPAKARKLADLPDEDWRRFVCVETANAGDDARALAPGERHRLACRLHFSCHG</sequence>
<evidence type="ECO:0000256" key="5">
    <source>
        <dbReference type="PIRSR" id="PIRSR016020-1"/>
    </source>
</evidence>
<protein>
    <recommendedName>
        <fullName evidence="4">Putative glucose-6-phosphate 1-epimerase</fullName>
        <ecNumber evidence="4">5.1.3.15</ecNumber>
    </recommendedName>
</protein>
<dbReference type="PANTHER" id="PTHR11122:SF13">
    <property type="entry name" value="GLUCOSE-6-PHOSPHATE 1-EPIMERASE"/>
    <property type="match status" value="1"/>
</dbReference>
<evidence type="ECO:0000256" key="1">
    <source>
        <dbReference type="ARBA" id="ARBA00001096"/>
    </source>
</evidence>
<dbReference type="Gene3D" id="2.70.98.10">
    <property type="match status" value="1"/>
</dbReference>
<dbReference type="SUPFAM" id="SSF74650">
    <property type="entry name" value="Galactose mutarotase-like"/>
    <property type="match status" value="1"/>
</dbReference>
<dbReference type="CDD" id="cd09020">
    <property type="entry name" value="D-hex-6-P-epi_like"/>
    <property type="match status" value="1"/>
</dbReference>
<dbReference type="KEGG" id="cvc:BKX93_13835"/>
<dbReference type="InterPro" id="IPR011013">
    <property type="entry name" value="Gal_mutarotase_sf_dom"/>
</dbReference>
<dbReference type="EMBL" id="CP017707">
    <property type="protein sequence ID" value="AOZ50962.1"/>
    <property type="molecule type" value="Genomic_DNA"/>
</dbReference>
<dbReference type="EC" id="5.1.3.15" evidence="4"/>
<evidence type="ECO:0000256" key="2">
    <source>
        <dbReference type="ARBA" id="ARBA00005866"/>
    </source>
</evidence>
<dbReference type="Proteomes" id="UP000178776">
    <property type="component" value="Chromosome"/>
</dbReference>
<dbReference type="GO" id="GO:0005975">
    <property type="term" value="P:carbohydrate metabolic process"/>
    <property type="evidence" value="ECO:0007669"/>
    <property type="project" value="InterPro"/>
</dbReference>
<comment type="similarity">
    <text evidence="2 4">Belongs to the glucose-6-phosphate 1-epimerase family.</text>
</comment>
<name>A0A1D9LI77_9NEIS</name>
<feature type="active site" evidence="5">
    <location>
        <position position="258"/>
    </location>
</feature>
<evidence type="ECO:0000313" key="7">
    <source>
        <dbReference type="Proteomes" id="UP000178776"/>
    </source>
</evidence>
<accession>A0A1D9LI77</accession>
<gene>
    <name evidence="6" type="ORF">BKX93_13835</name>
</gene>
<dbReference type="AlphaFoldDB" id="A0A1D9LI77"/>
<dbReference type="GO" id="GO:0030246">
    <property type="term" value="F:carbohydrate binding"/>
    <property type="evidence" value="ECO:0007669"/>
    <property type="project" value="UniProtKB-UniRule"/>
</dbReference>
<dbReference type="STRING" id="1108595.BKX93_13835"/>
<dbReference type="GO" id="GO:0047938">
    <property type="term" value="F:glucose-6-phosphate 1-epimerase activity"/>
    <property type="evidence" value="ECO:0007669"/>
    <property type="project" value="UniProtKB-UniRule"/>
</dbReference>
<dbReference type="InterPro" id="IPR025532">
    <property type="entry name" value="G6P_1-epimerase"/>
</dbReference>
<evidence type="ECO:0000256" key="3">
    <source>
        <dbReference type="ARBA" id="ARBA00023235"/>
    </source>
</evidence>
<reference evidence="6 7" key="1">
    <citation type="submission" date="2016-10" db="EMBL/GenBank/DDBJ databases">
        <title>Chromobacterium muskegensis sp. nov., an insecticidal bacterium isolated from Sphagnum bogs.</title>
        <authorList>
            <person name="Sparks M.E."/>
            <person name="Blackburn M.B."/>
            <person name="Gundersen-Rindal D.E."/>
            <person name="Mitchell A."/>
            <person name="Farrar R."/>
            <person name="Kuhar D."/>
        </authorList>
    </citation>
    <scope>NUCLEOTIDE SEQUENCE [LARGE SCALE GENOMIC DNA]</scope>
    <source>
        <strain evidence="6 7">21-1</strain>
    </source>
</reference>
<feature type="active site" evidence="5">
    <location>
        <position position="156"/>
    </location>
</feature>